<dbReference type="RefSeq" id="WP_132592225.1">
    <property type="nucleotide sequence ID" value="NZ_SMKO01000006.1"/>
</dbReference>
<gene>
    <name evidence="6" type="ORF">E1292_04405</name>
</gene>
<dbReference type="GO" id="GO:0003700">
    <property type="term" value="F:DNA-binding transcription factor activity"/>
    <property type="evidence" value="ECO:0007669"/>
    <property type="project" value="TreeGrafter"/>
</dbReference>
<protein>
    <submittedName>
        <fullName evidence="6">TetR/AcrR family transcriptional regulator</fullName>
    </submittedName>
</protein>
<dbReference type="AlphaFoldDB" id="A0A4R4VZW4"/>
<feature type="DNA-binding region" description="H-T-H motif" evidence="4">
    <location>
        <begin position="29"/>
        <end position="48"/>
    </location>
</feature>
<dbReference type="Proteomes" id="UP000295258">
    <property type="component" value="Unassembled WGS sequence"/>
</dbReference>
<evidence type="ECO:0000313" key="6">
    <source>
        <dbReference type="EMBL" id="TDD11759.1"/>
    </source>
</evidence>
<name>A0A4R4VZW4_9ACTN</name>
<dbReference type="EMBL" id="SMKO01000006">
    <property type="protein sequence ID" value="TDD11759.1"/>
    <property type="molecule type" value="Genomic_DNA"/>
</dbReference>
<keyword evidence="1" id="KW-0805">Transcription regulation</keyword>
<sequence>MARWAPGASERLQRAAMELFAEDGFEATTVAGIAVRAGVTERTFFRHFADKREVLFAGESVLEKVFVDAIAGAPAGAPPAGPLVAALDAGGRALQDERGRDYARTRNEIIMANEQLRERELLKLAKLSHAVTAALVARGVADVTACLAGELVVLVFKTGFTRWIAPGETRDLVELQREGFAAIGDLARAET</sequence>
<evidence type="ECO:0000256" key="2">
    <source>
        <dbReference type="ARBA" id="ARBA00023125"/>
    </source>
</evidence>
<dbReference type="PROSITE" id="PS01081">
    <property type="entry name" value="HTH_TETR_1"/>
    <property type="match status" value="1"/>
</dbReference>
<dbReference type="InterPro" id="IPR001647">
    <property type="entry name" value="HTH_TetR"/>
</dbReference>
<dbReference type="PRINTS" id="PR00455">
    <property type="entry name" value="HTHTETR"/>
</dbReference>
<accession>A0A4R4VZW4</accession>
<evidence type="ECO:0000256" key="1">
    <source>
        <dbReference type="ARBA" id="ARBA00023015"/>
    </source>
</evidence>
<dbReference type="PANTHER" id="PTHR30055:SF238">
    <property type="entry name" value="MYCOFACTOCIN BIOSYNTHESIS TRANSCRIPTIONAL REGULATOR MFTR-RELATED"/>
    <property type="match status" value="1"/>
</dbReference>
<keyword evidence="2 4" id="KW-0238">DNA-binding</keyword>
<organism evidence="6 7">
    <name type="scientific">Nonomuraea deserti</name>
    <dbReference type="NCBI Taxonomy" id="1848322"/>
    <lineage>
        <taxon>Bacteria</taxon>
        <taxon>Bacillati</taxon>
        <taxon>Actinomycetota</taxon>
        <taxon>Actinomycetes</taxon>
        <taxon>Streptosporangiales</taxon>
        <taxon>Streptosporangiaceae</taxon>
        <taxon>Nonomuraea</taxon>
    </lineage>
</organism>
<dbReference type="InterPro" id="IPR050109">
    <property type="entry name" value="HTH-type_TetR-like_transc_reg"/>
</dbReference>
<evidence type="ECO:0000259" key="5">
    <source>
        <dbReference type="PROSITE" id="PS50977"/>
    </source>
</evidence>
<keyword evidence="7" id="KW-1185">Reference proteome</keyword>
<evidence type="ECO:0000256" key="4">
    <source>
        <dbReference type="PROSITE-ProRule" id="PRU00335"/>
    </source>
</evidence>
<dbReference type="GO" id="GO:0000976">
    <property type="term" value="F:transcription cis-regulatory region binding"/>
    <property type="evidence" value="ECO:0007669"/>
    <property type="project" value="TreeGrafter"/>
</dbReference>
<reference evidence="6 7" key="1">
    <citation type="submission" date="2019-03" db="EMBL/GenBank/DDBJ databases">
        <title>Draft genome sequences of novel Actinobacteria.</title>
        <authorList>
            <person name="Sahin N."/>
            <person name="Ay H."/>
            <person name="Saygin H."/>
        </authorList>
    </citation>
    <scope>NUCLEOTIDE SEQUENCE [LARGE SCALE GENOMIC DNA]</scope>
    <source>
        <strain evidence="6 7">KC310</strain>
    </source>
</reference>
<comment type="caution">
    <text evidence="6">The sequence shown here is derived from an EMBL/GenBank/DDBJ whole genome shotgun (WGS) entry which is preliminary data.</text>
</comment>
<evidence type="ECO:0000313" key="7">
    <source>
        <dbReference type="Proteomes" id="UP000295258"/>
    </source>
</evidence>
<evidence type="ECO:0000256" key="3">
    <source>
        <dbReference type="ARBA" id="ARBA00023163"/>
    </source>
</evidence>
<proteinExistence type="predicted"/>
<dbReference type="InterPro" id="IPR009057">
    <property type="entry name" value="Homeodomain-like_sf"/>
</dbReference>
<dbReference type="Pfam" id="PF00440">
    <property type="entry name" value="TetR_N"/>
    <property type="match status" value="1"/>
</dbReference>
<dbReference type="Gene3D" id="1.10.357.10">
    <property type="entry name" value="Tetracycline Repressor, domain 2"/>
    <property type="match status" value="1"/>
</dbReference>
<dbReference type="PROSITE" id="PS50977">
    <property type="entry name" value="HTH_TETR_2"/>
    <property type="match status" value="1"/>
</dbReference>
<dbReference type="SUPFAM" id="SSF46689">
    <property type="entry name" value="Homeodomain-like"/>
    <property type="match status" value="1"/>
</dbReference>
<dbReference type="PANTHER" id="PTHR30055">
    <property type="entry name" value="HTH-TYPE TRANSCRIPTIONAL REGULATOR RUTR"/>
    <property type="match status" value="1"/>
</dbReference>
<feature type="domain" description="HTH tetR-type" evidence="5">
    <location>
        <begin position="6"/>
        <end position="66"/>
    </location>
</feature>
<keyword evidence="3" id="KW-0804">Transcription</keyword>
<dbReference type="InterPro" id="IPR023772">
    <property type="entry name" value="DNA-bd_HTH_TetR-type_CS"/>
</dbReference>